<evidence type="ECO:0000313" key="2">
    <source>
        <dbReference type="Proteomes" id="UP000694551"/>
    </source>
</evidence>
<accession>A0A8D0F1E2</accession>
<reference evidence="1" key="2">
    <citation type="submission" date="2025-09" db="UniProtKB">
        <authorList>
            <consortium name="Ensembl"/>
        </authorList>
    </citation>
    <scope>IDENTIFICATION</scope>
</reference>
<protein>
    <submittedName>
        <fullName evidence="1">Uncharacterized protein</fullName>
    </submittedName>
</protein>
<dbReference type="AlphaFoldDB" id="A0A8D0F1E2"/>
<keyword evidence="2" id="KW-1185">Reference proteome</keyword>
<proteinExistence type="predicted"/>
<evidence type="ECO:0000313" key="1">
    <source>
        <dbReference type="Ensembl" id="ENSSOCP00000008387.1"/>
    </source>
</evidence>
<reference evidence="1" key="1">
    <citation type="submission" date="2025-08" db="UniProtKB">
        <authorList>
            <consortium name="Ensembl"/>
        </authorList>
    </citation>
    <scope>IDENTIFICATION</scope>
</reference>
<organism evidence="1 2">
    <name type="scientific">Strix occidentalis caurina</name>
    <name type="common">northern spotted owl</name>
    <dbReference type="NCBI Taxonomy" id="311401"/>
    <lineage>
        <taxon>Eukaryota</taxon>
        <taxon>Metazoa</taxon>
        <taxon>Chordata</taxon>
        <taxon>Craniata</taxon>
        <taxon>Vertebrata</taxon>
        <taxon>Euteleostomi</taxon>
        <taxon>Archelosauria</taxon>
        <taxon>Archosauria</taxon>
        <taxon>Dinosauria</taxon>
        <taxon>Saurischia</taxon>
        <taxon>Theropoda</taxon>
        <taxon>Coelurosauria</taxon>
        <taxon>Aves</taxon>
        <taxon>Neognathae</taxon>
        <taxon>Neoaves</taxon>
        <taxon>Telluraves</taxon>
        <taxon>Strigiformes</taxon>
        <taxon>Strigidae</taxon>
        <taxon>Strix</taxon>
    </lineage>
</organism>
<dbReference type="Proteomes" id="UP000694551">
    <property type="component" value="Unplaced"/>
</dbReference>
<sequence>MHIFTACSYMTQLNKILCFIHLPHLIVHNIFKTHYKFYYKLFLIAILADNPLKCLSHYISL</sequence>
<name>A0A8D0F1E2_STROC</name>
<dbReference type="Ensembl" id="ENSSOCT00000008601.1">
    <property type="protein sequence ID" value="ENSSOCP00000008387.1"/>
    <property type="gene ID" value="ENSSOCG00000006398.1"/>
</dbReference>